<accession>A0A2P2NDQ3</accession>
<evidence type="ECO:0000313" key="1">
    <source>
        <dbReference type="EMBL" id="MBX40608.1"/>
    </source>
</evidence>
<name>A0A2P2NDQ3_RHIMU</name>
<dbReference type="EMBL" id="GGEC01060124">
    <property type="protein sequence ID" value="MBX40608.1"/>
    <property type="molecule type" value="Transcribed_RNA"/>
</dbReference>
<sequence length="18" mass="2102">MLQTKVAFFNSGTLHLYM</sequence>
<proteinExistence type="predicted"/>
<protein>
    <submittedName>
        <fullName evidence="1">Uncharacterized protein</fullName>
    </submittedName>
</protein>
<reference evidence="1" key="1">
    <citation type="submission" date="2018-02" db="EMBL/GenBank/DDBJ databases">
        <title>Rhizophora mucronata_Transcriptome.</title>
        <authorList>
            <person name="Meera S.P."/>
            <person name="Sreeshan A."/>
            <person name="Augustine A."/>
        </authorList>
    </citation>
    <scope>NUCLEOTIDE SEQUENCE</scope>
    <source>
        <tissue evidence="1">Leaf</tissue>
    </source>
</reference>
<dbReference type="AlphaFoldDB" id="A0A2P2NDQ3"/>
<organism evidence="1">
    <name type="scientific">Rhizophora mucronata</name>
    <name type="common">Asiatic mangrove</name>
    <dbReference type="NCBI Taxonomy" id="61149"/>
    <lineage>
        <taxon>Eukaryota</taxon>
        <taxon>Viridiplantae</taxon>
        <taxon>Streptophyta</taxon>
        <taxon>Embryophyta</taxon>
        <taxon>Tracheophyta</taxon>
        <taxon>Spermatophyta</taxon>
        <taxon>Magnoliopsida</taxon>
        <taxon>eudicotyledons</taxon>
        <taxon>Gunneridae</taxon>
        <taxon>Pentapetalae</taxon>
        <taxon>rosids</taxon>
        <taxon>fabids</taxon>
        <taxon>Malpighiales</taxon>
        <taxon>Rhizophoraceae</taxon>
        <taxon>Rhizophora</taxon>
    </lineage>
</organism>